<dbReference type="Gene3D" id="1.10.1740.10">
    <property type="match status" value="1"/>
</dbReference>
<sequence length="184" mass="21281">MDAHYINEVLNGNTNAFSYFIRTYQNKAYGVAISIVKDEENAKDVVQDSFITAYSSLASFRNDAKFSTWFYRIVVNTALQSIKRKKRKNEVLGDYAITDNQKTACNNAIGLLEKQDLKKLIKGVFEKIPAKEALVLQLYYIDDQNITEIEEITAFTKANVKVLLHRGRTNFYKVLIKQKRKEFF</sequence>
<dbReference type="InterPro" id="IPR013325">
    <property type="entry name" value="RNA_pol_sigma_r2"/>
</dbReference>
<dbReference type="InterPro" id="IPR036388">
    <property type="entry name" value="WH-like_DNA-bd_sf"/>
</dbReference>
<evidence type="ECO:0000256" key="4">
    <source>
        <dbReference type="ARBA" id="ARBA00023163"/>
    </source>
</evidence>
<comment type="similarity">
    <text evidence="1">Belongs to the sigma-70 factor family. ECF subfamily.</text>
</comment>
<dbReference type="GO" id="GO:0006352">
    <property type="term" value="P:DNA-templated transcription initiation"/>
    <property type="evidence" value="ECO:0007669"/>
    <property type="project" value="InterPro"/>
</dbReference>
<dbReference type="InterPro" id="IPR013324">
    <property type="entry name" value="RNA_pol_sigma_r3/r4-like"/>
</dbReference>
<dbReference type="Proteomes" id="UP000266067">
    <property type="component" value="Unassembled WGS sequence"/>
</dbReference>
<organism evidence="6 7">
    <name type="scientific">Flagellimonas lutimaris</name>
    <dbReference type="NCBI Taxonomy" id="475082"/>
    <lineage>
        <taxon>Bacteria</taxon>
        <taxon>Pseudomonadati</taxon>
        <taxon>Bacteroidota</taxon>
        <taxon>Flavobacteriia</taxon>
        <taxon>Flavobacteriales</taxon>
        <taxon>Flavobacteriaceae</taxon>
        <taxon>Flagellimonas</taxon>
    </lineage>
</organism>
<dbReference type="InterPro" id="IPR039425">
    <property type="entry name" value="RNA_pol_sigma-70-like"/>
</dbReference>
<proteinExistence type="inferred from homology"/>
<protein>
    <submittedName>
        <fullName evidence="6">RNA polymerase sigma factor</fullName>
    </submittedName>
</protein>
<evidence type="ECO:0000313" key="7">
    <source>
        <dbReference type="Proteomes" id="UP000266067"/>
    </source>
</evidence>
<dbReference type="SUPFAM" id="SSF88946">
    <property type="entry name" value="Sigma2 domain of RNA polymerase sigma factors"/>
    <property type="match status" value="1"/>
</dbReference>
<dbReference type="NCBIfam" id="TIGR02937">
    <property type="entry name" value="sigma70-ECF"/>
    <property type="match status" value="1"/>
</dbReference>
<dbReference type="Gene3D" id="1.10.10.10">
    <property type="entry name" value="Winged helix-like DNA-binding domain superfamily/Winged helix DNA-binding domain"/>
    <property type="match status" value="1"/>
</dbReference>
<gene>
    <name evidence="6" type="ORF">D2V08_14110</name>
</gene>
<dbReference type="RefSeq" id="WP_119608801.1">
    <property type="nucleotide sequence ID" value="NZ_QXFH01000076.1"/>
</dbReference>
<evidence type="ECO:0000313" key="6">
    <source>
        <dbReference type="EMBL" id="RIV31574.1"/>
    </source>
</evidence>
<evidence type="ECO:0000256" key="3">
    <source>
        <dbReference type="ARBA" id="ARBA00023082"/>
    </source>
</evidence>
<dbReference type="PANTHER" id="PTHR43133">
    <property type="entry name" value="RNA POLYMERASE ECF-TYPE SIGMA FACTO"/>
    <property type="match status" value="1"/>
</dbReference>
<dbReference type="Pfam" id="PF04542">
    <property type="entry name" value="Sigma70_r2"/>
    <property type="match status" value="1"/>
</dbReference>
<keyword evidence="3" id="KW-0731">Sigma factor</keyword>
<dbReference type="AlphaFoldDB" id="A0A3A1N703"/>
<dbReference type="EMBL" id="QXFH01000076">
    <property type="protein sequence ID" value="RIV31574.1"/>
    <property type="molecule type" value="Genomic_DNA"/>
</dbReference>
<dbReference type="InterPro" id="IPR007627">
    <property type="entry name" value="RNA_pol_sigma70_r2"/>
</dbReference>
<keyword evidence="7" id="KW-1185">Reference proteome</keyword>
<dbReference type="SUPFAM" id="SSF88659">
    <property type="entry name" value="Sigma3 and sigma4 domains of RNA polymerase sigma factors"/>
    <property type="match status" value="1"/>
</dbReference>
<reference evidence="6 7" key="1">
    <citation type="submission" date="2018-08" db="EMBL/GenBank/DDBJ databases">
        <title>Proposal of Muricauda 72 sp.nov. and Muricauda NH166 sp.nov., isolated from seawater.</title>
        <authorList>
            <person name="Cheng H."/>
            <person name="Wu Y.-H."/>
            <person name="Guo L.-L."/>
            <person name="Xu X.-W."/>
        </authorList>
    </citation>
    <scope>NUCLEOTIDE SEQUENCE [LARGE SCALE GENOMIC DNA]</scope>
    <source>
        <strain evidence="6 7">KCTC 22173</strain>
    </source>
</reference>
<dbReference type="GO" id="GO:0016987">
    <property type="term" value="F:sigma factor activity"/>
    <property type="evidence" value="ECO:0007669"/>
    <property type="project" value="UniProtKB-KW"/>
</dbReference>
<dbReference type="PANTHER" id="PTHR43133:SF51">
    <property type="entry name" value="RNA POLYMERASE SIGMA FACTOR"/>
    <property type="match status" value="1"/>
</dbReference>
<evidence type="ECO:0000256" key="2">
    <source>
        <dbReference type="ARBA" id="ARBA00023015"/>
    </source>
</evidence>
<dbReference type="OrthoDB" id="1027298at2"/>
<evidence type="ECO:0000259" key="5">
    <source>
        <dbReference type="Pfam" id="PF04542"/>
    </source>
</evidence>
<evidence type="ECO:0000256" key="1">
    <source>
        <dbReference type="ARBA" id="ARBA00010641"/>
    </source>
</evidence>
<feature type="domain" description="RNA polymerase sigma-70 region 2" evidence="5">
    <location>
        <begin position="20"/>
        <end position="87"/>
    </location>
</feature>
<dbReference type="InterPro" id="IPR014284">
    <property type="entry name" value="RNA_pol_sigma-70_dom"/>
</dbReference>
<keyword evidence="2" id="KW-0805">Transcription regulation</keyword>
<comment type="caution">
    <text evidence="6">The sequence shown here is derived from an EMBL/GenBank/DDBJ whole genome shotgun (WGS) entry which is preliminary data.</text>
</comment>
<name>A0A3A1N703_9FLAO</name>
<keyword evidence="4" id="KW-0804">Transcription</keyword>
<accession>A0A3A1N703</accession>